<gene>
    <name evidence="9" type="ORF">FB460_0251</name>
</gene>
<evidence type="ECO:0000256" key="1">
    <source>
        <dbReference type="ARBA" id="ARBA00004651"/>
    </source>
</evidence>
<feature type="transmembrane region" description="Helical" evidence="7">
    <location>
        <begin position="303"/>
        <end position="322"/>
    </location>
</feature>
<dbReference type="PROSITE" id="PS00216">
    <property type="entry name" value="SUGAR_TRANSPORT_1"/>
    <property type="match status" value="1"/>
</dbReference>
<feature type="transmembrane region" description="Helical" evidence="7">
    <location>
        <begin position="359"/>
        <end position="377"/>
    </location>
</feature>
<dbReference type="InterPro" id="IPR036259">
    <property type="entry name" value="MFS_trans_sf"/>
</dbReference>
<feature type="transmembrane region" description="Helical" evidence="7">
    <location>
        <begin position="25"/>
        <end position="51"/>
    </location>
</feature>
<dbReference type="InterPro" id="IPR011701">
    <property type="entry name" value="MFS"/>
</dbReference>
<name>A0A542ZQ51_9ACTN</name>
<keyword evidence="4 7" id="KW-0812">Transmembrane</keyword>
<feature type="transmembrane region" description="Helical" evidence="7">
    <location>
        <begin position="63"/>
        <end position="86"/>
    </location>
</feature>
<dbReference type="CDD" id="cd17369">
    <property type="entry name" value="MFS_ShiA_like"/>
    <property type="match status" value="1"/>
</dbReference>
<evidence type="ECO:0000256" key="6">
    <source>
        <dbReference type="ARBA" id="ARBA00023136"/>
    </source>
</evidence>
<feature type="transmembrane region" description="Helical" evidence="7">
    <location>
        <begin position="268"/>
        <end position="291"/>
    </location>
</feature>
<feature type="transmembrane region" description="Helical" evidence="7">
    <location>
        <begin position="98"/>
        <end position="116"/>
    </location>
</feature>
<dbReference type="Gene3D" id="1.20.1250.20">
    <property type="entry name" value="MFS general substrate transporter like domains"/>
    <property type="match status" value="2"/>
</dbReference>
<evidence type="ECO:0000256" key="3">
    <source>
        <dbReference type="ARBA" id="ARBA00022475"/>
    </source>
</evidence>
<dbReference type="PANTHER" id="PTHR43045:SF2">
    <property type="entry name" value="INNER MEMBRANE METABOLITE TRANSPORT PROTEIN YHJE"/>
    <property type="match status" value="1"/>
</dbReference>
<feature type="transmembrane region" description="Helical" evidence="7">
    <location>
        <begin position="136"/>
        <end position="159"/>
    </location>
</feature>
<feature type="transmembrane region" description="Helical" evidence="7">
    <location>
        <begin position="424"/>
        <end position="443"/>
    </location>
</feature>
<dbReference type="Pfam" id="PF07690">
    <property type="entry name" value="MFS_1"/>
    <property type="match status" value="1"/>
</dbReference>
<sequence>MTTLRSPEATTADDPRTSRRTMRRVAVASCAGTTIEFYDFFIYGTAAALVFPSLFFSAFGEKASVVVSFATFGVAFLARPLGAVIFGHFGDRIGRKKTLIWTLLLMGIATVLIGLLPDAKMVEHFGLPNLAWAPGLALVILRICQGLAVGGEWAGATLLAAEYAPPKQRGLYAVFPQVGPAIAFFLSSGTFLTTNLIMGDENPAFLTFGWRVPFMLSALLVIVGLWVRVSIDETPMFKAQASERASDDRPTGERPPLLGAIVSQPKEVLLGGGALTMLFCFFYMGTAFLTSYGSKSMGLSRPLVLAIGMGAAVVFAASITFAGIYSDRIGRRKMILISCVVAIPWGFVLFMILGANTPLAFALGLMGTLAIFGLSYGPAGAFLPEAFDTKYRYTGAGMAYNLAGVLGGGVAPLVAASMSSPTHIGYMMAGIGVFSLICTVLMAETRHRKMAEGLLTQ</sequence>
<keyword evidence="10" id="KW-1185">Reference proteome</keyword>
<feature type="transmembrane region" description="Helical" evidence="7">
    <location>
        <begin position="398"/>
        <end position="418"/>
    </location>
</feature>
<dbReference type="EMBL" id="VFOR01000001">
    <property type="protein sequence ID" value="TQL62474.1"/>
    <property type="molecule type" value="Genomic_DNA"/>
</dbReference>
<feature type="transmembrane region" description="Helical" evidence="7">
    <location>
        <begin position="212"/>
        <end position="231"/>
    </location>
</feature>
<accession>A0A542ZQ51</accession>
<feature type="transmembrane region" description="Helical" evidence="7">
    <location>
        <begin position="171"/>
        <end position="192"/>
    </location>
</feature>
<dbReference type="GO" id="GO:0022857">
    <property type="term" value="F:transmembrane transporter activity"/>
    <property type="evidence" value="ECO:0007669"/>
    <property type="project" value="InterPro"/>
</dbReference>
<evidence type="ECO:0000256" key="2">
    <source>
        <dbReference type="ARBA" id="ARBA00022448"/>
    </source>
</evidence>
<keyword evidence="6 7" id="KW-0472">Membrane</keyword>
<feature type="domain" description="Major facilitator superfamily (MFS) profile" evidence="8">
    <location>
        <begin position="25"/>
        <end position="447"/>
    </location>
</feature>
<dbReference type="InterPro" id="IPR020846">
    <property type="entry name" value="MFS_dom"/>
</dbReference>
<evidence type="ECO:0000256" key="7">
    <source>
        <dbReference type="SAM" id="Phobius"/>
    </source>
</evidence>
<dbReference type="GO" id="GO:0005886">
    <property type="term" value="C:plasma membrane"/>
    <property type="evidence" value="ECO:0007669"/>
    <property type="project" value="UniProtKB-SubCell"/>
</dbReference>
<dbReference type="AlphaFoldDB" id="A0A542ZQ51"/>
<feature type="transmembrane region" description="Helical" evidence="7">
    <location>
        <begin position="334"/>
        <end position="353"/>
    </location>
</feature>
<protein>
    <submittedName>
        <fullName evidence="9">Putative MFS family arabinose efflux permease</fullName>
    </submittedName>
</protein>
<dbReference type="PROSITE" id="PS50850">
    <property type="entry name" value="MFS"/>
    <property type="match status" value="1"/>
</dbReference>
<evidence type="ECO:0000313" key="9">
    <source>
        <dbReference type="EMBL" id="TQL62474.1"/>
    </source>
</evidence>
<comment type="subcellular location">
    <subcellularLocation>
        <location evidence="1">Cell membrane</location>
        <topology evidence="1">Multi-pass membrane protein</topology>
    </subcellularLocation>
</comment>
<evidence type="ECO:0000259" key="8">
    <source>
        <dbReference type="PROSITE" id="PS50850"/>
    </source>
</evidence>
<evidence type="ECO:0000256" key="5">
    <source>
        <dbReference type="ARBA" id="ARBA00022989"/>
    </source>
</evidence>
<evidence type="ECO:0000313" key="10">
    <source>
        <dbReference type="Proteomes" id="UP000316196"/>
    </source>
</evidence>
<dbReference type="Proteomes" id="UP000316196">
    <property type="component" value="Unassembled WGS sequence"/>
</dbReference>
<keyword evidence="5 7" id="KW-1133">Transmembrane helix</keyword>
<dbReference type="SUPFAM" id="SSF103473">
    <property type="entry name" value="MFS general substrate transporter"/>
    <property type="match status" value="1"/>
</dbReference>
<dbReference type="InterPro" id="IPR005829">
    <property type="entry name" value="Sugar_transporter_CS"/>
</dbReference>
<keyword evidence="2" id="KW-0813">Transport</keyword>
<reference evidence="9 10" key="1">
    <citation type="submission" date="2019-06" db="EMBL/GenBank/DDBJ databases">
        <title>Sequencing the genomes of 1000 actinobacteria strains.</title>
        <authorList>
            <person name="Klenk H.-P."/>
        </authorList>
    </citation>
    <scope>NUCLEOTIDE SEQUENCE [LARGE SCALE GENOMIC DNA]</scope>
    <source>
        <strain evidence="9 10">DSM 8251</strain>
    </source>
</reference>
<organism evidence="9 10">
    <name type="scientific">Propioniferax innocua</name>
    <dbReference type="NCBI Taxonomy" id="1753"/>
    <lineage>
        <taxon>Bacteria</taxon>
        <taxon>Bacillati</taxon>
        <taxon>Actinomycetota</taxon>
        <taxon>Actinomycetes</taxon>
        <taxon>Propionibacteriales</taxon>
        <taxon>Propionibacteriaceae</taxon>
        <taxon>Propioniferax</taxon>
    </lineage>
</organism>
<proteinExistence type="predicted"/>
<keyword evidence="3" id="KW-1003">Cell membrane</keyword>
<evidence type="ECO:0000256" key="4">
    <source>
        <dbReference type="ARBA" id="ARBA00022692"/>
    </source>
</evidence>
<dbReference type="PANTHER" id="PTHR43045">
    <property type="entry name" value="SHIKIMATE TRANSPORTER"/>
    <property type="match status" value="1"/>
</dbReference>
<comment type="caution">
    <text evidence="9">The sequence shown here is derived from an EMBL/GenBank/DDBJ whole genome shotgun (WGS) entry which is preliminary data.</text>
</comment>